<organism evidence="7 8">
    <name type="scientific">Morus notabilis</name>
    <dbReference type="NCBI Taxonomy" id="981085"/>
    <lineage>
        <taxon>Eukaryota</taxon>
        <taxon>Viridiplantae</taxon>
        <taxon>Streptophyta</taxon>
        <taxon>Embryophyta</taxon>
        <taxon>Tracheophyta</taxon>
        <taxon>Spermatophyta</taxon>
        <taxon>Magnoliopsida</taxon>
        <taxon>eudicotyledons</taxon>
        <taxon>Gunneridae</taxon>
        <taxon>Pentapetalae</taxon>
        <taxon>rosids</taxon>
        <taxon>fabids</taxon>
        <taxon>Rosales</taxon>
        <taxon>Moraceae</taxon>
        <taxon>Moreae</taxon>
        <taxon>Morus</taxon>
    </lineage>
</organism>
<gene>
    <name evidence="7" type="ORF">L484_027959</name>
</gene>
<reference evidence="8" key="1">
    <citation type="submission" date="2013-01" db="EMBL/GenBank/DDBJ databases">
        <title>Draft Genome Sequence of a Mulberry Tree, Morus notabilis C.K. Schneid.</title>
        <authorList>
            <person name="He N."/>
            <person name="Zhao S."/>
        </authorList>
    </citation>
    <scope>NUCLEOTIDE SEQUENCE</scope>
</reference>
<feature type="transmembrane region" description="Helical" evidence="6">
    <location>
        <begin position="97"/>
        <end position="119"/>
    </location>
</feature>
<dbReference type="AlphaFoldDB" id="W9SFS3"/>
<dbReference type="PANTHER" id="PTHR16201">
    <property type="entry name" value="SEVEN TRANSMEMBRANE PROTEIN 1-RELATED"/>
    <property type="match status" value="1"/>
</dbReference>
<comment type="subcellular location">
    <subcellularLocation>
        <location evidence="1">Membrane</location>
        <topology evidence="1">Multi-pass membrane protein</topology>
    </subcellularLocation>
</comment>
<dbReference type="GO" id="GO:0016020">
    <property type="term" value="C:membrane"/>
    <property type="evidence" value="ECO:0007669"/>
    <property type="project" value="UniProtKB-SubCell"/>
</dbReference>
<dbReference type="FunFam" id="1.20.1280.290:FF:000019">
    <property type="entry name" value="PQ-loop repeat family protein / transmembrane family protein"/>
    <property type="match status" value="1"/>
</dbReference>
<dbReference type="EMBL" id="KE346217">
    <property type="protein sequence ID" value="EXC30783.1"/>
    <property type="molecule type" value="Genomic_DNA"/>
</dbReference>
<dbReference type="Gene3D" id="1.20.1280.290">
    <property type="match status" value="2"/>
</dbReference>
<name>W9SFS3_9ROSA</name>
<accession>W9SFS3</accession>
<dbReference type="InterPro" id="IPR051415">
    <property type="entry name" value="LAAT-1"/>
</dbReference>
<evidence type="ECO:0000256" key="2">
    <source>
        <dbReference type="ARBA" id="ARBA00022692"/>
    </source>
</evidence>
<evidence type="ECO:0000256" key="6">
    <source>
        <dbReference type="SAM" id="Phobius"/>
    </source>
</evidence>
<sequence>MGRSGSMQMCPTGGHCAKWAIQYLQYCICSAKDGVSLSLGVVSVVTWTVAEIPQIITNYRQKSTQGLSMAFLATWILGDIFNLVGCIMEPATLPTQFYMAVLYTLTSMALVLQAMYYDYIYPRMKRSKQQQKDLLYSMQDPRFNQTGVDVKPRQSRSGVDVIQDYYSDISNKNDTVITSDVLNAPPRLTDYASNTSSGRDLYYVSARSLFKSSTPPLGSYLAQRLASSTSSQTRSSLQDPLLAPQESAEPKSASRVKPMLSVVSAMTFLGALNVHFSALNEKRNPGFVIRVGRRLLQANGGLLQEHGVGEGTGIATFLGWGMAAIYMGGRLPQIFLNMRKGNVEGLNPFMFFFAVVGNSTYVARILTKADVVACRR</sequence>
<evidence type="ECO:0000256" key="5">
    <source>
        <dbReference type="SAM" id="MobiDB-lite"/>
    </source>
</evidence>
<dbReference type="PANTHER" id="PTHR16201:SF44">
    <property type="entry name" value="SEVEN TRANSMEMBRANE PROTEIN 1"/>
    <property type="match status" value="1"/>
</dbReference>
<evidence type="ECO:0000313" key="8">
    <source>
        <dbReference type="Proteomes" id="UP000030645"/>
    </source>
</evidence>
<keyword evidence="2 6" id="KW-0812">Transmembrane</keyword>
<dbReference type="eggNOG" id="KOG2913">
    <property type="taxonomic scope" value="Eukaryota"/>
</dbReference>
<feature type="transmembrane region" description="Helical" evidence="6">
    <location>
        <begin position="311"/>
        <end position="329"/>
    </location>
</feature>
<feature type="transmembrane region" description="Helical" evidence="6">
    <location>
        <begin position="69"/>
        <end position="91"/>
    </location>
</feature>
<dbReference type="InterPro" id="IPR006603">
    <property type="entry name" value="PQ-loop_rpt"/>
</dbReference>
<feature type="region of interest" description="Disordered" evidence="5">
    <location>
        <begin position="232"/>
        <end position="254"/>
    </location>
</feature>
<keyword evidence="3 6" id="KW-1133">Transmembrane helix</keyword>
<dbReference type="Proteomes" id="UP000030645">
    <property type="component" value="Unassembled WGS sequence"/>
</dbReference>
<protein>
    <submittedName>
        <fullName evidence="7">Uncharacterized protein</fullName>
    </submittedName>
</protein>
<dbReference type="STRING" id="981085.W9SFS3"/>
<evidence type="ECO:0000313" key="7">
    <source>
        <dbReference type="EMBL" id="EXC30783.1"/>
    </source>
</evidence>
<keyword evidence="8" id="KW-1185">Reference proteome</keyword>
<dbReference type="Pfam" id="PF04193">
    <property type="entry name" value="PQ-loop"/>
    <property type="match status" value="2"/>
</dbReference>
<keyword evidence="4 6" id="KW-0472">Membrane</keyword>
<proteinExistence type="predicted"/>
<dbReference type="SMART" id="SM00679">
    <property type="entry name" value="CTNS"/>
    <property type="match status" value="2"/>
</dbReference>
<evidence type="ECO:0000256" key="4">
    <source>
        <dbReference type="ARBA" id="ARBA00023136"/>
    </source>
</evidence>
<evidence type="ECO:0000256" key="1">
    <source>
        <dbReference type="ARBA" id="ARBA00004141"/>
    </source>
</evidence>
<evidence type="ECO:0000256" key="3">
    <source>
        <dbReference type="ARBA" id="ARBA00022989"/>
    </source>
</evidence>